<reference evidence="4 5" key="1">
    <citation type="submission" date="2024-01" db="EMBL/GenBank/DDBJ databases">
        <title>The genomes of 5 underutilized Papilionoideae crops provide insights into root nodulation and disease resistance.</title>
        <authorList>
            <person name="Yuan L."/>
        </authorList>
    </citation>
    <scope>NUCLEOTIDE SEQUENCE [LARGE SCALE GENOMIC DNA]</scope>
    <source>
        <strain evidence="4">LY-2023</strain>
        <tissue evidence="4">Leaf</tissue>
    </source>
</reference>
<dbReference type="CDD" id="cd03784">
    <property type="entry name" value="GT1_Gtf-like"/>
    <property type="match status" value="1"/>
</dbReference>
<evidence type="ECO:0008006" key="6">
    <source>
        <dbReference type="Google" id="ProtNLM"/>
    </source>
</evidence>
<evidence type="ECO:0000256" key="3">
    <source>
        <dbReference type="ARBA" id="ARBA00022679"/>
    </source>
</evidence>
<proteinExistence type="inferred from homology"/>
<accession>A0AAN9PU04</accession>
<gene>
    <name evidence="4" type="ORF">RJT34_07048</name>
</gene>
<dbReference type="SUPFAM" id="SSF53756">
    <property type="entry name" value="UDP-Glycosyltransferase/glycogen phosphorylase"/>
    <property type="match status" value="1"/>
</dbReference>
<evidence type="ECO:0000313" key="4">
    <source>
        <dbReference type="EMBL" id="KAK7309919.1"/>
    </source>
</evidence>
<dbReference type="EMBL" id="JAYKXN010000002">
    <property type="protein sequence ID" value="KAK7309919.1"/>
    <property type="molecule type" value="Genomic_DNA"/>
</dbReference>
<dbReference type="FunFam" id="3.40.50.2000:FF:000143">
    <property type="entry name" value="UDP-glycosyltransferase 89B1"/>
    <property type="match status" value="1"/>
</dbReference>
<comment type="caution">
    <text evidence="4">The sequence shown here is derived from an EMBL/GenBank/DDBJ whole genome shotgun (WGS) entry which is preliminary data.</text>
</comment>
<keyword evidence="5" id="KW-1185">Reference proteome</keyword>
<keyword evidence="3" id="KW-0808">Transferase</keyword>
<evidence type="ECO:0000256" key="2">
    <source>
        <dbReference type="ARBA" id="ARBA00022676"/>
    </source>
</evidence>
<dbReference type="GO" id="GO:0035251">
    <property type="term" value="F:UDP-glucosyltransferase activity"/>
    <property type="evidence" value="ECO:0007669"/>
    <property type="project" value="TreeGrafter"/>
</dbReference>
<dbReference type="InterPro" id="IPR002213">
    <property type="entry name" value="UDP_glucos_trans"/>
</dbReference>
<evidence type="ECO:0000256" key="1">
    <source>
        <dbReference type="ARBA" id="ARBA00009995"/>
    </source>
</evidence>
<dbReference type="Proteomes" id="UP001359559">
    <property type="component" value="Unassembled WGS sequence"/>
</dbReference>
<organism evidence="4 5">
    <name type="scientific">Clitoria ternatea</name>
    <name type="common">Butterfly pea</name>
    <dbReference type="NCBI Taxonomy" id="43366"/>
    <lineage>
        <taxon>Eukaryota</taxon>
        <taxon>Viridiplantae</taxon>
        <taxon>Streptophyta</taxon>
        <taxon>Embryophyta</taxon>
        <taxon>Tracheophyta</taxon>
        <taxon>Spermatophyta</taxon>
        <taxon>Magnoliopsida</taxon>
        <taxon>eudicotyledons</taxon>
        <taxon>Gunneridae</taxon>
        <taxon>Pentapetalae</taxon>
        <taxon>rosids</taxon>
        <taxon>fabids</taxon>
        <taxon>Fabales</taxon>
        <taxon>Fabaceae</taxon>
        <taxon>Papilionoideae</taxon>
        <taxon>50 kb inversion clade</taxon>
        <taxon>NPAAA clade</taxon>
        <taxon>indigoferoid/millettioid clade</taxon>
        <taxon>Phaseoleae</taxon>
        <taxon>Clitoria</taxon>
    </lineage>
</organism>
<dbReference type="AlphaFoldDB" id="A0AAN9PU04"/>
<sequence>MSKAHILVFPYPAQGHILPLLDLTHHLALSGLTITIIITPKNLPILNPLLSTHPNTIKTLTLPFPSHPNIPPGAENIREVGNSGNYPFINALSKLQPQIIQWFTSHHNPPVALISDFFLGWTHQLATQLRIPRLAFYSSGAFFTTVATRCWHNPHLLHAPGIINFPEIPGTPSFKREHLPSLFLRYKVSDPESELVRSSFVSNVSSWALIFNTFRALEGSSLNYIRAELGHPRVFSVGPLGSNRVDSDPNTGSEVLRWLDDVNEEGSVLYVCFGSQKLLKKEQMEAVAFGLEISNTRFIWIVKEPTTKEHVEQGYGLVPKGFLDRVPGRGLVVQSWAPQVAILGHKAVGGFLSHCGWNSVMEAMMAGVAILGWPMEADQFLNARLLVEDRGVGVRVCEGMDIVPDPNELGRLVNEVMSIDSPEKERAKVMREEAVKAMCENGESCKDMDELVKVLVQLGVKEQEV</sequence>
<dbReference type="FunFam" id="3.40.50.2000:FF:000064">
    <property type="entry name" value="Glycosyltransferase"/>
    <property type="match status" value="1"/>
</dbReference>
<name>A0AAN9PU04_CLITE</name>
<evidence type="ECO:0000313" key="5">
    <source>
        <dbReference type="Proteomes" id="UP001359559"/>
    </source>
</evidence>
<dbReference type="Pfam" id="PF00201">
    <property type="entry name" value="UDPGT"/>
    <property type="match status" value="1"/>
</dbReference>
<protein>
    <recommendedName>
        <fullName evidence="6">Glycosyltransferase</fullName>
    </recommendedName>
</protein>
<dbReference type="PANTHER" id="PTHR48047:SF28">
    <property type="entry name" value="F11M15.8 PROTEIN"/>
    <property type="match status" value="1"/>
</dbReference>
<dbReference type="PANTHER" id="PTHR48047">
    <property type="entry name" value="GLYCOSYLTRANSFERASE"/>
    <property type="match status" value="1"/>
</dbReference>
<dbReference type="Gene3D" id="3.40.50.2000">
    <property type="entry name" value="Glycogen Phosphorylase B"/>
    <property type="match status" value="2"/>
</dbReference>
<keyword evidence="2" id="KW-0328">Glycosyltransferase</keyword>
<comment type="similarity">
    <text evidence="1">Belongs to the UDP-glycosyltransferase family.</text>
</comment>